<evidence type="ECO:0000313" key="2">
    <source>
        <dbReference type="EMBL" id="CAE8706748.1"/>
    </source>
</evidence>
<gene>
    <name evidence="2" type="ORF">PGLA2088_LOCUS34314</name>
</gene>
<feature type="compositionally biased region" description="Low complexity" evidence="1">
    <location>
        <begin position="149"/>
        <end position="159"/>
    </location>
</feature>
<feature type="region of interest" description="Disordered" evidence="1">
    <location>
        <begin position="82"/>
        <end position="204"/>
    </location>
</feature>
<feature type="compositionally biased region" description="Gly residues" evidence="1">
    <location>
        <begin position="137"/>
        <end position="148"/>
    </location>
</feature>
<feature type="compositionally biased region" description="Basic and acidic residues" evidence="1">
    <location>
        <begin position="187"/>
        <end position="199"/>
    </location>
</feature>
<proteinExistence type="predicted"/>
<evidence type="ECO:0000313" key="3">
    <source>
        <dbReference type="Proteomes" id="UP000626109"/>
    </source>
</evidence>
<sequence>MSADGAALIAAAVRAAVQAKAPRRTVAAVASAVAGALSRPAPAVAATPLPSAKVLAGLQREAALTEAADGASPEALLEALRGARSAARRRKKERCKARKAGAAATGEEAAQVTAPGSTSRAEAAVVTTKTPDQVGDLGPGPGAEGRGGLAEAAGLATALSSTPGPKTVQEDGAAEPIPMVLSPENLSKLEEQNEQDRSYKRQLNFDDASVASDARSKTVRRMLGLDKGSSKASAASSAGSN</sequence>
<feature type="compositionally biased region" description="Low complexity" evidence="1">
    <location>
        <begin position="230"/>
        <end position="241"/>
    </location>
</feature>
<feature type="compositionally biased region" description="Low complexity" evidence="1">
    <location>
        <begin position="100"/>
        <end position="110"/>
    </location>
</feature>
<dbReference type="EMBL" id="CAJNNW010031276">
    <property type="protein sequence ID" value="CAE8706748.1"/>
    <property type="molecule type" value="Genomic_DNA"/>
</dbReference>
<accession>A0A813KL60</accession>
<reference evidence="2" key="1">
    <citation type="submission" date="2021-02" db="EMBL/GenBank/DDBJ databases">
        <authorList>
            <person name="Dougan E. K."/>
            <person name="Rhodes N."/>
            <person name="Thang M."/>
            <person name="Chan C."/>
        </authorList>
    </citation>
    <scope>NUCLEOTIDE SEQUENCE</scope>
</reference>
<name>A0A813KL60_POLGL</name>
<dbReference type="Proteomes" id="UP000626109">
    <property type="component" value="Unassembled WGS sequence"/>
</dbReference>
<feature type="compositionally biased region" description="Basic residues" evidence="1">
    <location>
        <begin position="86"/>
        <end position="99"/>
    </location>
</feature>
<feature type="region of interest" description="Disordered" evidence="1">
    <location>
        <begin position="221"/>
        <end position="241"/>
    </location>
</feature>
<organism evidence="2 3">
    <name type="scientific">Polarella glacialis</name>
    <name type="common">Dinoflagellate</name>
    <dbReference type="NCBI Taxonomy" id="89957"/>
    <lineage>
        <taxon>Eukaryota</taxon>
        <taxon>Sar</taxon>
        <taxon>Alveolata</taxon>
        <taxon>Dinophyceae</taxon>
        <taxon>Suessiales</taxon>
        <taxon>Suessiaceae</taxon>
        <taxon>Polarella</taxon>
    </lineage>
</organism>
<protein>
    <submittedName>
        <fullName evidence="2">Uncharacterized protein</fullName>
    </submittedName>
</protein>
<dbReference type="AlphaFoldDB" id="A0A813KL60"/>
<comment type="caution">
    <text evidence="2">The sequence shown here is derived from an EMBL/GenBank/DDBJ whole genome shotgun (WGS) entry which is preliminary data.</text>
</comment>
<evidence type="ECO:0000256" key="1">
    <source>
        <dbReference type="SAM" id="MobiDB-lite"/>
    </source>
</evidence>